<keyword evidence="1" id="KW-1133">Transmembrane helix</keyword>
<protein>
    <submittedName>
        <fullName evidence="2">Uncharacterized protein</fullName>
    </submittedName>
</protein>
<proteinExistence type="predicted"/>
<accession>A0A645BNQ2</accession>
<keyword evidence="1" id="KW-0812">Transmembrane</keyword>
<reference evidence="2" key="1">
    <citation type="submission" date="2019-08" db="EMBL/GenBank/DDBJ databases">
        <authorList>
            <person name="Kucharzyk K."/>
            <person name="Murdoch R.W."/>
            <person name="Higgins S."/>
            <person name="Loffler F."/>
        </authorList>
    </citation>
    <scope>NUCLEOTIDE SEQUENCE</scope>
</reference>
<feature type="transmembrane region" description="Helical" evidence="1">
    <location>
        <begin position="25"/>
        <end position="48"/>
    </location>
</feature>
<name>A0A645BNQ2_9ZZZZ</name>
<organism evidence="2">
    <name type="scientific">bioreactor metagenome</name>
    <dbReference type="NCBI Taxonomy" id="1076179"/>
    <lineage>
        <taxon>unclassified sequences</taxon>
        <taxon>metagenomes</taxon>
        <taxon>ecological metagenomes</taxon>
    </lineage>
</organism>
<comment type="caution">
    <text evidence="2">The sequence shown here is derived from an EMBL/GenBank/DDBJ whole genome shotgun (WGS) entry which is preliminary data.</text>
</comment>
<keyword evidence="1" id="KW-0472">Membrane</keyword>
<evidence type="ECO:0000313" key="2">
    <source>
        <dbReference type="EMBL" id="MPM66748.1"/>
    </source>
</evidence>
<dbReference type="EMBL" id="VSSQ01021275">
    <property type="protein sequence ID" value="MPM66748.1"/>
    <property type="molecule type" value="Genomic_DNA"/>
</dbReference>
<sequence>MIHTDTDSRPILLTYPEKGDHFGAYFFQFLSVLLIGIDQLCESLLLVYKIAGINTYFFGNSSGDLCCTGIKMDVGRERGDISLVSQLLMYFT</sequence>
<evidence type="ECO:0000256" key="1">
    <source>
        <dbReference type="SAM" id="Phobius"/>
    </source>
</evidence>
<dbReference type="AlphaFoldDB" id="A0A645BNQ2"/>
<gene>
    <name evidence="2" type="ORF">SDC9_113659</name>
</gene>